<reference evidence="1 2" key="1">
    <citation type="submission" date="2018-04" db="EMBL/GenBank/DDBJ databases">
        <title>Genomic Encyclopedia of Type Strains, Phase IV (KMG-IV): sequencing the most valuable type-strain genomes for metagenomic binning, comparative biology and taxonomic classification.</title>
        <authorList>
            <person name="Goeker M."/>
        </authorList>
    </citation>
    <scope>NUCLEOTIDE SEQUENCE [LARGE SCALE GENOMIC DNA]</scope>
    <source>
        <strain evidence="1 2">DSM 7138</strain>
    </source>
</reference>
<name>A0A2T5B657_MYCDI</name>
<accession>A0A2T5B657</accession>
<dbReference type="PANTHER" id="PTHR43434">
    <property type="entry name" value="PHOSPHOGLYCOLATE PHOSPHATASE"/>
    <property type="match status" value="1"/>
</dbReference>
<dbReference type="AlphaFoldDB" id="A0A2T5B657"/>
<dbReference type="InterPro" id="IPR050155">
    <property type="entry name" value="HAD-like_hydrolase_sf"/>
</dbReference>
<protein>
    <submittedName>
        <fullName evidence="1">Phosphoglycolate phosphatase</fullName>
    </submittedName>
</protein>
<evidence type="ECO:0000313" key="2">
    <source>
        <dbReference type="Proteomes" id="UP000241247"/>
    </source>
</evidence>
<dbReference type="SFLD" id="SFLDS00003">
    <property type="entry name" value="Haloacid_Dehalogenase"/>
    <property type="match status" value="1"/>
</dbReference>
<dbReference type="GO" id="GO:0005829">
    <property type="term" value="C:cytosol"/>
    <property type="evidence" value="ECO:0007669"/>
    <property type="project" value="TreeGrafter"/>
</dbReference>
<keyword evidence="2" id="KW-1185">Reference proteome</keyword>
<dbReference type="InterPro" id="IPR023214">
    <property type="entry name" value="HAD_sf"/>
</dbReference>
<dbReference type="EMBL" id="PZZZ01000005">
    <property type="protein sequence ID" value="PTM94414.1"/>
    <property type="molecule type" value="Genomic_DNA"/>
</dbReference>
<dbReference type="Proteomes" id="UP000241247">
    <property type="component" value="Unassembled WGS sequence"/>
</dbReference>
<dbReference type="GO" id="GO:0008967">
    <property type="term" value="F:phosphoglycolate phosphatase activity"/>
    <property type="evidence" value="ECO:0007669"/>
    <property type="project" value="TreeGrafter"/>
</dbReference>
<dbReference type="InterPro" id="IPR006439">
    <property type="entry name" value="HAD-SF_hydro_IA"/>
</dbReference>
<dbReference type="SUPFAM" id="SSF56784">
    <property type="entry name" value="HAD-like"/>
    <property type="match status" value="1"/>
</dbReference>
<dbReference type="Gene3D" id="1.10.150.240">
    <property type="entry name" value="Putative phosphatase, domain 2"/>
    <property type="match status" value="1"/>
</dbReference>
<dbReference type="InterPro" id="IPR041492">
    <property type="entry name" value="HAD_2"/>
</dbReference>
<comment type="caution">
    <text evidence="1">The sequence shown here is derived from an EMBL/GenBank/DDBJ whole genome shotgun (WGS) entry which is preliminary data.</text>
</comment>
<sequence>MTYDLVIFDFDGTLADTAEWFMTATNRAAERFGFRSMSHVEFEALRAKGSREIIAHMGVPFWKLPAIAAFMRRQAEAHASQVRLFAGVEPMLGSLKAAGVRIAIVSSNRETVVRTALGDRAGYIDHFGCGASLFGKARHFRRLLKATSLAPRRVLSIGDEARDIEAARDCGIAAGAVGWGYADPGFLRSLGPDLFFPKVEDITATLIGRRG</sequence>
<dbReference type="SFLD" id="SFLDG01129">
    <property type="entry name" value="C1.5:_HAD__Beta-PGM__Phosphata"/>
    <property type="match status" value="1"/>
</dbReference>
<gene>
    <name evidence="1" type="ORF">C7449_105316</name>
</gene>
<evidence type="ECO:0000313" key="1">
    <source>
        <dbReference type="EMBL" id="PTM94414.1"/>
    </source>
</evidence>
<dbReference type="Gene3D" id="3.40.50.1000">
    <property type="entry name" value="HAD superfamily/HAD-like"/>
    <property type="match status" value="1"/>
</dbReference>
<dbReference type="Pfam" id="PF13419">
    <property type="entry name" value="HAD_2"/>
    <property type="match status" value="1"/>
</dbReference>
<dbReference type="RefSeq" id="WP_108003538.1">
    <property type="nucleotide sequence ID" value="NZ_JBHEEX010000003.1"/>
</dbReference>
<dbReference type="InterPro" id="IPR036412">
    <property type="entry name" value="HAD-like_sf"/>
</dbReference>
<organism evidence="1 2">
    <name type="scientific">Mycoplana dimorpha</name>
    <dbReference type="NCBI Taxonomy" id="28320"/>
    <lineage>
        <taxon>Bacteria</taxon>
        <taxon>Pseudomonadati</taxon>
        <taxon>Pseudomonadota</taxon>
        <taxon>Alphaproteobacteria</taxon>
        <taxon>Hyphomicrobiales</taxon>
        <taxon>Rhizobiaceae</taxon>
        <taxon>Mycoplana</taxon>
    </lineage>
</organism>
<dbReference type="NCBIfam" id="TIGR01549">
    <property type="entry name" value="HAD-SF-IA-v1"/>
    <property type="match status" value="1"/>
</dbReference>
<dbReference type="GO" id="GO:0006281">
    <property type="term" value="P:DNA repair"/>
    <property type="evidence" value="ECO:0007669"/>
    <property type="project" value="TreeGrafter"/>
</dbReference>
<proteinExistence type="predicted"/>
<dbReference type="OrthoDB" id="9793014at2"/>
<dbReference type="PANTHER" id="PTHR43434:SF13">
    <property type="entry name" value="PHOSPHOGLYCOLATE PHOSPHATASE"/>
    <property type="match status" value="1"/>
</dbReference>
<dbReference type="InterPro" id="IPR023198">
    <property type="entry name" value="PGP-like_dom2"/>
</dbReference>